<dbReference type="Proteomes" id="UP000198253">
    <property type="component" value="Chromosome I"/>
</dbReference>
<sequence length="125" mass="13624">MAAAYRVDVQRWAALFDGLMDPVGSRFARSEPRRRVRDFVAGLLARLPAEHRAAHLIDITRAHLDLGDHRPAGRALVAVDRIALAEMRLRPVAHAALAAVLRAGANPVDLTRLATTLGLTRPRVG</sequence>
<accession>A0A1C4Z870</accession>
<name>A0A1C4Z870_MICEC</name>
<gene>
    <name evidence="1" type="ORF">GA0070618_4880</name>
</gene>
<proteinExistence type="predicted"/>
<evidence type="ECO:0000313" key="2">
    <source>
        <dbReference type="Proteomes" id="UP000198253"/>
    </source>
</evidence>
<keyword evidence="2" id="KW-1185">Reference proteome</keyword>
<dbReference type="EMBL" id="LT607413">
    <property type="protein sequence ID" value="SCF29057.1"/>
    <property type="molecule type" value="Genomic_DNA"/>
</dbReference>
<protein>
    <submittedName>
        <fullName evidence="1">Uncharacterized protein</fullName>
    </submittedName>
</protein>
<evidence type="ECO:0000313" key="1">
    <source>
        <dbReference type="EMBL" id="SCF29057.1"/>
    </source>
</evidence>
<dbReference type="InParanoid" id="A0A1C4Z870"/>
<dbReference type="AlphaFoldDB" id="A0A1C4Z870"/>
<reference evidence="2" key="1">
    <citation type="submission" date="2016-06" db="EMBL/GenBank/DDBJ databases">
        <authorList>
            <person name="Varghese N."/>
            <person name="Submissions Spin"/>
        </authorList>
    </citation>
    <scope>NUCLEOTIDE SEQUENCE [LARGE SCALE GENOMIC DNA]</scope>
    <source>
        <strain evidence="2">DSM 43816</strain>
    </source>
</reference>
<organism evidence="1 2">
    <name type="scientific">Micromonospora echinospora</name>
    <name type="common">Micromonospora purpurea</name>
    <dbReference type="NCBI Taxonomy" id="1877"/>
    <lineage>
        <taxon>Bacteria</taxon>
        <taxon>Bacillati</taxon>
        <taxon>Actinomycetota</taxon>
        <taxon>Actinomycetes</taxon>
        <taxon>Micromonosporales</taxon>
        <taxon>Micromonosporaceae</taxon>
        <taxon>Micromonospora</taxon>
    </lineage>
</organism>